<evidence type="ECO:0000313" key="2">
    <source>
        <dbReference type="Proteomes" id="UP000474175"/>
    </source>
</evidence>
<protein>
    <submittedName>
        <fullName evidence="1">Uncharacterized protein</fullName>
    </submittedName>
</protein>
<keyword evidence="2" id="KW-1185">Reference proteome</keyword>
<sequence length="116" mass="13730">MKIERTFRATIHVGLQEGYDQYRIHDLEEVYQICQEFVKETPSCVSVTPTQYVYVDGQEPGAIVEFIQYPRFPTDENMILHRALTLAHLLMERFKQQKVCVITPTFTYMITPDYEF</sequence>
<accession>A0A6L9LGL7</accession>
<organism evidence="1 2">
    <name type="scientific">Spirosoma terrae</name>
    <dbReference type="NCBI Taxonomy" id="1968276"/>
    <lineage>
        <taxon>Bacteria</taxon>
        <taxon>Pseudomonadati</taxon>
        <taxon>Bacteroidota</taxon>
        <taxon>Cytophagia</taxon>
        <taxon>Cytophagales</taxon>
        <taxon>Cytophagaceae</taxon>
        <taxon>Spirosoma</taxon>
    </lineage>
</organism>
<evidence type="ECO:0000313" key="1">
    <source>
        <dbReference type="EMBL" id="NDU95789.1"/>
    </source>
</evidence>
<dbReference type="RefSeq" id="WP_163948484.1">
    <property type="nucleotide sequence ID" value="NZ_JAAFZH010000004.1"/>
</dbReference>
<gene>
    <name evidence="1" type="ORF">GK108_12970</name>
</gene>
<comment type="caution">
    <text evidence="1">The sequence shown here is derived from an EMBL/GenBank/DDBJ whole genome shotgun (WGS) entry which is preliminary data.</text>
</comment>
<dbReference type="Proteomes" id="UP000474175">
    <property type="component" value="Unassembled WGS sequence"/>
</dbReference>
<proteinExistence type="predicted"/>
<dbReference type="EMBL" id="JAAFZH010000004">
    <property type="protein sequence ID" value="NDU95789.1"/>
    <property type="molecule type" value="Genomic_DNA"/>
</dbReference>
<reference evidence="1 2" key="1">
    <citation type="submission" date="2020-02" db="EMBL/GenBank/DDBJ databases">
        <title>Draft genome sequence of two Spirosoma agri KCTC 52727 and Spirosoma terrae KCTC 52035.</title>
        <authorList>
            <person name="Rojas J."/>
            <person name="Ambika Manirajan B."/>
            <person name="Suarez C."/>
            <person name="Ratering S."/>
            <person name="Schnell S."/>
        </authorList>
    </citation>
    <scope>NUCLEOTIDE SEQUENCE [LARGE SCALE GENOMIC DNA]</scope>
    <source>
        <strain evidence="1 2">KCTC 52035</strain>
    </source>
</reference>
<dbReference type="AlphaFoldDB" id="A0A6L9LGL7"/>
<name>A0A6L9LGL7_9BACT</name>